<reference evidence="2" key="1">
    <citation type="journal article" date="2014" name="Front. Microbiol.">
        <title>High frequency of phylogenetically diverse reductive dehalogenase-homologous genes in deep subseafloor sedimentary metagenomes.</title>
        <authorList>
            <person name="Kawai M."/>
            <person name="Futagami T."/>
            <person name="Toyoda A."/>
            <person name="Takaki Y."/>
            <person name="Nishi S."/>
            <person name="Hori S."/>
            <person name="Arai W."/>
            <person name="Tsubouchi T."/>
            <person name="Morono Y."/>
            <person name="Uchiyama I."/>
            <person name="Ito T."/>
            <person name="Fujiyama A."/>
            <person name="Inagaki F."/>
            <person name="Takami H."/>
        </authorList>
    </citation>
    <scope>NUCLEOTIDE SEQUENCE</scope>
    <source>
        <strain evidence="2">Expedition CK06-06</strain>
    </source>
</reference>
<sequence>MLGWVVFRAEDMGHAISYYQALAGFNGWSDAKYNIWLYWDSGLAITFACGIAGSLPWIPWLRQQWEARPSADGPPPSTWTHPLWKAGLRLTLTPALLGMLIASLAVLAAGAYNPFIYFRF</sequence>
<protein>
    <submittedName>
        <fullName evidence="2">Uncharacterized protein</fullName>
    </submittedName>
</protein>
<evidence type="ECO:0000313" key="2">
    <source>
        <dbReference type="EMBL" id="GAJ04766.1"/>
    </source>
</evidence>
<dbReference type="EMBL" id="BARW01034288">
    <property type="protein sequence ID" value="GAJ04766.1"/>
    <property type="molecule type" value="Genomic_DNA"/>
</dbReference>
<keyword evidence="1" id="KW-0812">Transmembrane</keyword>
<organism evidence="2">
    <name type="scientific">marine sediment metagenome</name>
    <dbReference type="NCBI Taxonomy" id="412755"/>
    <lineage>
        <taxon>unclassified sequences</taxon>
        <taxon>metagenomes</taxon>
        <taxon>ecological metagenomes</taxon>
    </lineage>
</organism>
<feature type="transmembrane region" description="Helical" evidence="1">
    <location>
        <begin position="95"/>
        <end position="118"/>
    </location>
</feature>
<comment type="caution">
    <text evidence="2">The sequence shown here is derived from an EMBL/GenBank/DDBJ whole genome shotgun (WGS) entry which is preliminary data.</text>
</comment>
<feature type="transmembrane region" description="Helical" evidence="1">
    <location>
        <begin position="36"/>
        <end position="58"/>
    </location>
</feature>
<gene>
    <name evidence="2" type="ORF">S12H4_53774</name>
</gene>
<keyword evidence="1" id="KW-1133">Transmembrane helix</keyword>
<proteinExistence type="predicted"/>
<evidence type="ECO:0000256" key="1">
    <source>
        <dbReference type="SAM" id="Phobius"/>
    </source>
</evidence>
<accession>X1UXZ6</accession>
<keyword evidence="1" id="KW-0472">Membrane</keyword>
<dbReference type="AlphaFoldDB" id="X1UXZ6"/>
<name>X1UXZ6_9ZZZZ</name>